<dbReference type="Gene3D" id="3.40.190.150">
    <property type="entry name" value="Bordetella uptake gene, domain 1"/>
    <property type="match status" value="1"/>
</dbReference>
<dbReference type="Gene3D" id="3.40.190.10">
    <property type="entry name" value="Periplasmic binding protein-like II"/>
    <property type="match status" value="1"/>
</dbReference>
<feature type="signal peptide" evidence="2">
    <location>
        <begin position="1"/>
        <end position="25"/>
    </location>
</feature>
<dbReference type="InterPro" id="IPR005064">
    <property type="entry name" value="BUG"/>
</dbReference>
<protein>
    <submittedName>
        <fullName evidence="3">MFS transporter</fullName>
    </submittedName>
</protein>
<dbReference type="RefSeq" id="WP_188902288.1">
    <property type="nucleotide sequence ID" value="NZ_BMKS01000011.1"/>
</dbReference>
<dbReference type="Proteomes" id="UP000597507">
    <property type="component" value="Unassembled WGS sequence"/>
</dbReference>
<dbReference type="Pfam" id="PF03401">
    <property type="entry name" value="TctC"/>
    <property type="match status" value="1"/>
</dbReference>
<accession>A0A8J2ZD65</accession>
<organism evidence="3 4">
    <name type="scientific">Caldovatus sediminis</name>
    <dbReference type="NCBI Taxonomy" id="2041189"/>
    <lineage>
        <taxon>Bacteria</taxon>
        <taxon>Pseudomonadati</taxon>
        <taxon>Pseudomonadota</taxon>
        <taxon>Alphaproteobacteria</taxon>
        <taxon>Acetobacterales</taxon>
        <taxon>Roseomonadaceae</taxon>
        <taxon>Caldovatus</taxon>
    </lineage>
</organism>
<dbReference type="EMBL" id="BMKS01000011">
    <property type="protein sequence ID" value="GGG43339.1"/>
    <property type="molecule type" value="Genomic_DNA"/>
</dbReference>
<dbReference type="AlphaFoldDB" id="A0A8J2ZD65"/>
<keyword evidence="4" id="KW-1185">Reference proteome</keyword>
<feature type="chain" id="PRO_5035165030" evidence="2">
    <location>
        <begin position="26"/>
        <end position="329"/>
    </location>
</feature>
<evidence type="ECO:0000256" key="2">
    <source>
        <dbReference type="SAM" id="SignalP"/>
    </source>
</evidence>
<proteinExistence type="inferred from homology"/>
<comment type="similarity">
    <text evidence="1">Belongs to the UPF0065 (bug) family.</text>
</comment>
<evidence type="ECO:0000256" key="1">
    <source>
        <dbReference type="ARBA" id="ARBA00006987"/>
    </source>
</evidence>
<reference evidence="3 4" key="1">
    <citation type="journal article" date="2014" name="Int. J. Syst. Evol. Microbiol.">
        <title>Complete genome sequence of Corynebacterium casei LMG S-19264T (=DSM 44701T), isolated from a smear-ripened cheese.</title>
        <authorList>
            <consortium name="US DOE Joint Genome Institute (JGI-PGF)"/>
            <person name="Walter F."/>
            <person name="Albersmeier A."/>
            <person name="Kalinowski J."/>
            <person name="Ruckert C."/>
        </authorList>
    </citation>
    <scope>NUCLEOTIDE SEQUENCE [LARGE SCALE GENOMIC DNA]</scope>
    <source>
        <strain evidence="3 4">CGMCC 1.16330</strain>
    </source>
</reference>
<sequence>MPSRTTRRTVLCGPLVAPLVAPAVARSEAAWPTRPVTWIVPFTPGGITDTTSRMIAQHLAARFGQPVVVENRPGAGGSVGTEAAARAAPDGYTVLYGTQGTMAANPALYRTLRYEALRDFVPVHGLTATPNVLVANPQRPYRTVGELVAHARAHPGEVNFGSAGIGTATHLTAELFMSVTGTRMTHVPYQGSARALNDLVAGTVDIMFDYLVSSGPFLRSGQLRGLAVTSGERLPQIPDVPTIAEAGVPDAVAGSWSGVFVPARTPAPIVARLAEGIGAALTDPQVRQALTGTGSTPLDGMHGERFRRFVAEEVERWRGIIERAGLRVN</sequence>
<evidence type="ECO:0000313" key="4">
    <source>
        <dbReference type="Proteomes" id="UP000597507"/>
    </source>
</evidence>
<keyword evidence="2" id="KW-0732">Signal</keyword>
<dbReference type="InterPro" id="IPR042100">
    <property type="entry name" value="Bug_dom1"/>
</dbReference>
<evidence type="ECO:0000313" key="3">
    <source>
        <dbReference type="EMBL" id="GGG43339.1"/>
    </source>
</evidence>
<dbReference type="SUPFAM" id="SSF53850">
    <property type="entry name" value="Periplasmic binding protein-like II"/>
    <property type="match status" value="1"/>
</dbReference>
<dbReference type="PIRSF" id="PIRSF017082">
    <property type="entry name" value="YflP"/>
    <property type="match status" value="1"/>
</dbReference>
<comment type="caution">
    <text evidence="3">The sequence shown here is derived from an EMBL/GenBank/DDBJ whole genome shotgun (WGS) entry which is preliminary data.</text>
</comment>
<gene>
    <name evidence="3" type="ORF">GCM10010964_33440</name>
</gene>
<dbReference type="CDD" id="cd07012">
    <property type="entry name" value="PBP2_Bug_TTT"/>
    <property type="match status" value="1"/>
</dbReference>
<dbReference type="PANTHER" id="PTHR42928">
    <property type="entry name" value="TRICARBOXYLATE-BINDING PROTEIN"/>
    <property type="match status" value="1"/>
</dbReference>
<dbReference type="PANTHER" id="PTHR42928:SF5">
    <property type="entry name" value="BLR1237 PROTEIN"/>
    <property type="match status" value="1"/>
</dbReference>
<name>A0A8J2ZD65_9PROT</name>